<feature type="compositionally biased region" description="Basic and acidic residues" evidence="1">
    <location>
        <begin position="56"/>
        <end position="68"/>
    </location>
</feature>
<protein>
    <submittedName>
        <fullName evidence="2">Uncharacterized protein</fullName>
    </submittedName>
</protein>
<comment type="caution">
    <text evidence="2">The sequence shown here is derived from an EMBL/GenBank/DDBJ whole genome shotgun (WGS) entry which is preliminary data.</text>
</comment>
<dbReference type="EMBL" id="JAEPRD010000017">
    <property type="protein sequence ID" value="KAG2209000.1"/>
    <property type="molecule type" value="Genomic_DNA"/>
</dbReference>
<name>A0A8H7V6H2_9FUNG</name>
<accession>A0A8H7V6H2</accession>
<evidence type="ECO:0000313" key="3">
    <source>
        <dbReference type="Proteomes" id="UP000603453"/>
    </source>
</evidence>
<organism evidence="2 3">
    <name type="scientific">Mucor saturninus</name>
    <dbReference type="NCBI Taxonomy" id="64648"/>
    <lineage>
        <taxon>Eukaryota</taxon>
        <taxon>Fungi</taxon>
        <taxon>Fungi incertae sedis</taxon>
        <taxon>Mucoromycota</taxon>
        <taxon>Mucoromycotina</taxon>
        <taxon>Mucoromycetes</taxon>
        <taxon>Mucorales</taxon>
        <taxon>Mucorineae</taxon>
        <taxon>Mucoraceae</taxon>
        <taxon>Mucor</taxon>
    </lineage>
</organism>
<keyword evidence="3" id="KW-1185">Reference proteome</keyword>
<feature type="region of interest" description="Disordered" evidence="1">
    <location>
        <begin position="54"/>
        <end position="124"/>
    </location>
</feature>
<proteinExistence type="predicted"/>
<dbReference type="Proteomes" id="UP000603453">
    <property type="component" value="Unassembled WGS sequence"/>
</dbReference>
<evidence type="ECO:0000313" key="2">
    <source>
        <dbReference type="EMBL" id="KAG2209000.1"/>
    </source>
</evidence>
<gene>
    <name evidence="2" type="ORF">INT47_011140</name>
</gene>
<evidence type="ECO:0000256" key="1">
    <source>
        <dbReference type="SAM" id="MobiDB-lite"/>
    </source>
</evidence>
<dbReference type="AlphaFoldDB" id="A0A8H7V6H2"/>
<reference evidence="2" key="1">
    <citation type="submission" date="2020-12" db="EMBL/GenBank/DDBJ databases">
        <title>Metabolic potential, ecology and presence of endohyphal bacteria is reflected in genomic diversity of Mucoromycotina.</title>
        <authorList>
            <person name="Muszewska A."/>
            <person name="Okrasinska A."/>
            <person name="Steczkiewicz K."/>
            <person name="Drgas O."/>
            <person name="Orlowska M."/>
            <person name="Perlinska-Lenart U."/>
            <person name="Aleksandrzak-Piekarczyk T."/>
            <person name="Szatraj K."/>
            <person name="Zielenkiewicz U."/>
            <person name="Pilsyk S."/>
            <person name="Malc E."/>
            <person name="Mieczkowski P."/>
            <person name="Kruszewska J.S."/>
            <person name="Biernat P."/>
            <person name="Pawlowska J."/>
        </authorList>
    </citation>
    <scope>NUCLEOTIDE SEQUENCE</scope>
    <source>
        <strain evidence="2">WA0000017839</strain>
    </source>
</reference>
<sequence length="214" mass="24781">MSNQNNQHEDSSRFITDNWRSELNRSSSKLNCPCRGDKSDYVRLKSLLRHVKKHHPEQYDSVKKEHTQRQLRRRRNTTSLGHDFQNFAEDNDNNDILAPHENLDSSDELLSGSAPFDIDDGGDDDLNLSQFEESESEVDESNDQFFEDYLQYTNVIRPFSSRIESAVTADSNESLPTIDQIRQALNNDSEQLEPINDIGSSPYRNMVTFLLHVW</sequence>